<keyword evidence="1" id="KW-0812">Transmembrane</keyword>
<feature type="transmembrane region" description="Helical" evidence="1">
    <location>
        <begin position="41"/>
        <end position="59"/>
    </location>
</feature>
<dbReference type="EnsemblMetazoa" id="GPPI041315-RA">
    <property type="protein sequence ID" value="GPPI041315-PA"/>
    <property type="gene ID" value="GPPI041315"/>
</dbReference>
<dbReference type="AlphaFoldDB" id="A0A1B0BV15"/>
<keyword evidence="3" id="KW-1185">Reference proteome</keyword>
<protein>
    <submittedName>
        <fullName evidence="2">Uncharacterized protein</fullName>
    </submittedName>
</protein>
<reference evidence="3" key="1">
    <citation type="submission" date="2015-01" db="EMBL/GenBank/DDBJ databases">
        <authorList>
            <person name="Aksoy S."/>
            <person name="Warren W."/>
            <person name="Wilson R.K."/>
        </authorList>
    </citation>
    <scope>NUCLEOTIDE SEQUENCE [LARGE SCALE GENOMIC DNA]</scope>
    <source>
        <strain evidence="3">IAEA</strain>
    </source>
</reference>
<sequence length="112" mass="13218">METPEILNDRCWLQTILIIKSSFNPSIYCQKLTRMTRIKSYIYVKINCSLFFHIFVTLITIQKNETTKKTKAANLKKEILMMTQTDIFNLMQILMFSFKKVRKPSSKTPNNS</sequence>
<evidence type="ECO:0000256" key="1">
    <source>
        <dbReference type="SAM" id="Phobius"/>
    </source>
</evidence>
<dbReference type="EMBL" id="JXJN01021027">
    <property type="status" value="NOT_ANNOTATED_CDS"/>
    <property type="molecule type" value="Genomic_DNA"/>
</dbReference>
<keyword evidence="1" id="KW-1133">Transmembrane helix</keyword>
<organism evidence="2 3">
    <name type="scientific">Glossina palpalis gambiensis</name>
    <dbReference type="NCBI Taxonomy" id="67801"/>
    <lineage>
        <taxon>Eukaryota</taxon>
        <taxon>Metazoa</taxon>
        <taxon>Ecdysozoa</taxon>
        <taxon>Arthropoda</taxon>
        <taxon>Hexapoda</taxon>
        <taxon>Insecta</taxon>
        <taxon>Pterygota</taxon>
        <taxon>Neoptera</taxon>
        <taxon>Endopterygota</taxon>
        <taxon>Diptera</taxon>
        <taxon>Brachycera</taxon>
        <taxon>Muscomorpha</taxon>
        <taxon>Hippoboscoidea</taxon>
        <taxon>Glossinidae</taxon>
        <taxon>Glossina</taxon>
    </lineage>
</organism>
<proteinExistence type="predicted"/>
<name>A0A1B0BV15_9MUSC</name>
<evidence type="ECO:0000313" key="3">
    <source>
        <dbReference type="Proteomes" id="UP000092460"/>
    </source>
</evidence>
<evidence type="ECO:0000313" key="2">
    <source>
        <dbReference type="EnsemblMetazoa" id="GPPI041315-PA"/>
    </source>
</evidence>
<keyword evidence="1" id="KW-0472">Membrane</keyword>
<dbReference type="VEuPathDB" id="VectorBase:GPPI041315"/>
<reference evidence="2" key="2">
    <citation type="submission" date="2020-05" db="UniProtKB">
        <authorList>
            <consortium name="EnsemblMetazoa"/>
        </authorList>
    </citation>
    <scope>IDENTIFICATION</scope>
    <source>
        <strain evidence="2">IAEA</strain>
    </source>
</reference>
<dbReference type="Proteomes" id="UP000092460">
    <property type="component" value="Unassembled WGS sequence"/>
</dbReference>
<accession>A0A1B0BV15</accession>